<evidence type="ECO:0000313" key="2">
    <source>
        <dbReference type="EMBL" id="KAF0685926.1"/>
    </source>
</evidence>
<feature type="region of interest" description="Disordered" evidence="1">
    <location>
        <begin position="49"/>
        <end position="76"/>
    </location>
</feature>
<feature type="compositionally biased region" description="Low complexity" evidence="1">
    <location>
        <begin position="49"/>
        <end position="58"/>
    </location>
</feature>
<name>A0A485LLL3_9STRA</name>
<accession>A0A485LLL3</accession>
<evidence type="ECO:0000313" key="4">
    <source>
        <dbReference type="Proteomes" id="UP000332933"/>
    </source>
</evidence>
<feature type="region of interest" description="Disordered" evidence="1">
    <location>
        <begin position="84"/>
        <end position="103"/>
    </location>
</feature>
<dbReference type="EMBL" id="CAADRA010007050">
    <property type="protein sequence ID" value="VFT98910.1"/>
    <property type="molecule type" value="Genomic_DNA"/>
</dbReference>
<gene>
    <name evidence="3" type="primary">Aste57867_22243</name>
    <name evidence="2" type="ORF">As57867_022174</name>
    <name evidence="3" type="ORF">ASTE57867_22243</name>
</gene>
<feature type="compositionally biased region" description="Low complexity" evidence="1">
    <location>
        <begin position="93"/>
        <end position="103"/>
    </location>
</feature>
<sequence>MAAGWCRPYVRRRADEKDRPISSTAMEMYHAKYDYVEDVDNLWDLTTDSTSASSAATSPVPPRSSRSPRRALSQYSKWGKQSYGEISTTSDCSAASSPVARRSASTDDLLAQLEMARAKHKIKATRFTVFADRHIDAFRDAQLDCEQRHVATDLIPLAPPPDSNKQDEMKFDGPVAKHKRIGELLGVAKPVGPWNTSRRPRLSPP</sequence>
<evidence type="ECO:0000256" key="1">
    <source>
        <dbReference type="SAM" id="MobiDB-lite"/>
    </source>
</evidence>
<proteinExistence type="predicted"/>
<dbReference type="EMBL" id="VJMH01007024">
    <property type="protein sequence ID" value="KAF0685926.1"/>
    <property type="molecule type" value="Genomic_DNA"/>
</dbReference>
<organism evidence="3 4">
    <name type="scientific">Aphanomyces stellatus</name>
    <dbReference type="NCBI Taxonomy" id="120398"/>
    <lineage>
        <taxon>Eukaryota</taxon>
        <taxon>Sar</taxon>
        <taxon>Stramenopiles</taxon>
        <taxon>Oomycota</taxon>
        <taxon>Saprolegniomycetes</taxon>
        <taxon>Saprolegniales</taxon>
        <taxon>Verrucalvaceae</taxon>
        <taxon>Aphanomyces</taxon>
    </lineage>
</organism>
<dbReference type="Proteomes" id="UP000332933">
    <property type="component" value="Unassembled WGS sequence"/>
</dbReference>
<reference evidence="2" key="2">
    <citation type="submission" date="2019-06" db="EMBL/GenBank/DDBJ databases">
        <title>Genomics analysis of Aphanomyces spp. identifies a new class of oomycete effector associated with host adaptation.</title>
        <authorList>
            <person name="Gaulin E."/>
        </authorList>
    </citation>
    <scope>NUCLEOTIDE SEQUENCE</scope>
    <source>
        <strain evidence="2">CBS 578.67</strain>
    </source>
</reference>
<dbReference type="OrthoDB" id="10347766at2759"/>
<dbReference type="AlphaFoldDB" id="A0A485LLL3"/>
<evidence type="ECO:0000313" key="3">
    <source>
        <dbReference type="EMBL" id="VFT98910.1"/>
    </source>
</evidence>
<keyword evidence="4" id="KW-1185">Reference proteome</keyword>
<protein>
    <submittedName>
        <fullName evidence="3">Aste57867_22243 protein</fullName>
    </submittedName>
</protein>
<reference evidence="3 4" key="1">
    <citation type="submission" date="2019-03" db="EMBL/GenBank/DDBJ databases">
        <authorList>
            <person name="Gaulin E."/>
            <person name="Dumas B."/>
        </authorList>
    </citation>
    <scope>NUCLEOTIDE SEQUENCE [LARGE SCALE GENOMIC DNA]</scope>
    <source>
        <strain evidence="3">CBS 568.67</strain>
    </source>
</reference>